<dbReference type="InterPro" id="IPR009057">
    <property type="entry name" value="Homeodomain-like_sf"/>
</dbReference>
<dbReference type="InterPro" id="IPR036271">
    <property type="entry name" value="Tet_transcr_reg_TetR-rel_C_sf"/>
</dbReference>
<proteinExistence type="predicted"/>
<dbReference type="InterPro" id="IPR011075">
    <property type="entry name" value="TetR_C"/>
</dbReference>
<gene>
    <name evidence="6" type="ORF">FKG95_23210</name>
</gene>
<dbReference type="GO" id="GO:0003677">
    <property type="term" value="F:DNA binding"/>
    <property type="evidence" value="ECO:0007669"/>
    <property type="project" value="UniProtKB-UniRule"/>
</dbReference>
<feature type="DNA-binding region" description="H-T-H motif" evidence="4">
    <location>
        <begin position="25"/>
        <end position="44"/>
    </location>
</feature>
<dbReference type="RefSeq" id="WP_142898809.1">
    <property type="nucleotide sequence ID" value="NZ_ML660060.1"/>
</dbReference>
<name>A0A545TF05_9PROT</name>
<dbReference type="Pfam" id="PF16925">
    <property type="entry name" value="TetR_C_13"/>
    <property type="match status" value="1"/>
</dbReference>
<evidence type="ECO:0000313" key="6">
    <source>
        <dbReference type="EMBL" id="TQV75822.1"/>
    </source>
</evidence>
<dbReference type="PANTHER" id="PTHR47506">
    <property type="entry name" value="TRANSCRIPTIONAL REGULATORY PROTEIN"/>
    <property type="match status" value="1"/>
</dbReference>
<dbReference type="EMBL" id="VHSH01000009">
    <property type="protein sequence ID" value="TQV75822.1"/>
    <property type="molecule type" value="Genomic_DNA"/>
</dbReference>
<organism evidence="6 7">
    <name type="scientific">Denitrobaculum tricleocarpae</name>
    <dbReference type="NCBI Taxonomy" id="2591009"/>
    <lineage>
        <taxon>Bacteria</taxon>
        <taxon>Pseudomonadati</taxon>
        <taxon>Pseudomonadota</taxon>
        <taxon>Alphaproteobacteria</taxon>
        <taxon>Rhodospirillales</taxon>
        <taxon>Rhodospirillaceae</taxon>
        <taxon>Denitrobaculum</taxon>
    </lineage>
</organism>
<dbReference type="Pfam" id="PF00440">
    <property type="entry name" value="TetR_N"/>
    <property type="match status" value="1"/>
</dbReference>
<dbReference type="SUPFAM" id="SSF46689">
    <property type="entry name" value="Homeodomain-like"/>
    <property type="match status" value="1"/>
</dbReference>
<dbReference type="PANTHER" id="PTHR47506:SF6">
    <property type="entry name" value="HTH-TYPE TRANSCRIPTIONAL REPRESSOR NEMR"/>
    <property type="match status" value="1"/>
</dbReference>
<keyword evidence="3" id="KW-0804">Transcription</keyword>
<evidence type="ECO:0000256" key="4">
    <source>
        <dbReference type="PROSITE-ProRule" id="PRU00335"/>
    </source>
</evidence>
<dbReference type="OrthoDB" id="9809772at2"/>
<comment type="caution">
    <text evidence="6">The sequence shown here is derived from an EMBL/GenBank/DDBJ whole genome shotgun (WGS) entry which is preliminary data.</text>
</comment>
<keyword evidence="1" id="KW-0805">Transcription regulation</keyword>
<sequence>MAETATQILDTAEALIQVKGFHAFSFQEVADRVGIKKASIYYHFPAKAELGKAIVARYRQTMLAAMTDLEIPKRDSREEVDYWAALARYLEPILTLASNPVHACLCGILSGEYPGLPKDMQDEVEKFFDEQLTWLTKLLKAGRKAGAFHFQGSPARMAKLSFSAIEGAMLIKRITGDDKHVNQVTESLQALLRG</sequence>
<reference evidence="6 7" key="1">
    <citation type="submission" date="2019-06" db="EMBL/GenBank/DDBJ databases">
        <title>Whole genome sequence for Rhodospirillaceae sp. R148.</title>
        <authorList>
            <person name="Wang G."/>
        </authorList>
    </citation>
    <scope>NUCLEOTIDE SEQUENCE [LARGE SCALE GENOMIC DNA]</scope>
    <source>
        <strain evidence="6 7">R148</strain>
    </source>
</reference>
<accession>A0A545TF05</accession>
<protein>
    <submittedName>
        <fullName evidence="6">TetR/AcrR family transcriptional regulator</fullName>
    </submittedName>
</protein>
<evidence type="ECO:0000256" key="2">
    <source>
        <dbReference type="ARBA" id="ARBA00023125"/>
    </source>
</evidence>
<keyword evidence="2 4" id="KW-0238">DNA-binding</keyword>
<dbReference type="Proteomes" id="UP000315252">
    <property type="component" value="Unassembled WGS sequence"/>
</dbReference>
<dbReference type="SUPFAM" id="SSF48498">
    <property type="entry name" value="Tetracyclin repressor-like, C-terminal domain"/>
    <property type="match status" value="1"/>
</dbReference>
<feature type="domain" description="HTH tetR-type" evidence="5">
    <location>
        <begin position="2"/>
        <end position="62"/>
    </location>
</feature>
<keyword evidence="7" id="KW-1185">Reference proteome</keyword>
<dbReference type="InterPro" id="IPR001647">
    <property type="entry name" value="HTH_TetR"/>
</dbReference>
<dbReference type="PROSITE" id="PS50977">
    <property type="entry name" value="HTH_TETR_2"/>
    <property type="match status" value="1"/>
</dbReference>
<evidence type="ECO:0000256" key="3">
    <source>
        <dbReference type="ARBA" id="ARBA00023163"/>
    </source>
</evidence>
<evidence type="ECO:0000259" key="5">
    <source>
        <dbReference type="PROSITE" id="PS50977"/>
    </source>
</evidence>
<dbReference type="Gene3D" id="1.10.357.10">
    <property type="entry name" value="Tetracycline Repressor, domain 2"/>
    <property type="match status" value="1"/>
</dbReference>
<evidence type="ECO:0000256" key="1">
    <source>
        <dbReference type="ARBA" id="ARBA00023015"/>
    </source>
</evidence>
<dbReference type="PRINTS" id="PR00455">
    <property type="entry name" value="HTHTETR"/>
</dbReference>
<evidence type="ECO:0000313" key="7">
    <source>
        <dbReference type="Proteomes" id="UP000315252"/>
    </source>
</evidence>
<dbReference type="AlphaFoldDB" id="A0A545TF05"/>